<dbReference type="CDD" id="cd01399">
    <property type="entry name" value="GlcN6P_deaminase"/>
    <property type="match status" value="1"/>
</dbReference>
<feature type="active site" description="For ring-opening step" evidence="4">
    <location>
        <position position="137"/>
    </location>
</feature>
<organism evidence="6 7">
    <name type="scientific">Staphylococcus cohnii subsp. cohnii</name>
    <dbReference type="NCBI Taxonomy" id="74704"/>
    <lineage>
        <taxon>Bacteria</taxon>
        <taxon>Bacillati</taxon>
        <taxon>Bacillota</taxon>
        <taxon>Bacilli</taxon>
        <taxon>Bacillales</taxon>
        <taxon>Staphylococcaceae</taxon>
        <taxon>Staphylococcus</taxon>
        <taxon>Staphylococcus cohnii species complex</taxon>
    </lineage>
</organism>
<dbReference type="UniPathway" id="UPA00629">
    <property type="reaction ID" value="UER00684"/>
</dbReference>
<protein>
    <recommendedName>
        <fullName evidence="4">Glucosamine-6-phosphate deaminase</fullName>
        <ecNumber evidence="4">3.5.99.6</ecNumber>
    </recommendedName>
    <alternativeName>
        <fullName evidence="4">GlcN6P deaminase</fullName>
        <shortName evidence="4">GNPDA</shortName>
    </alternativeName>
    <alternativeName>
        <fullName evidence="4">Glucosamine-6-phosphate isomerase</fullName>
    </alternativeName>
</protein>
<dbReference type="InterPro" id="IPR037171">
    <property type="entry name" value="NagB/RpiA_transferase-like"/>
</dbReference>
<evidence type="ECO:0000256" key="2">
    <source>
        <dbReference type="ARBA" id="ARBA00022801"/>
    </source>
</evidence>
<dbReference type="PATRIC" id="fig|74704.6.peg.1320"/>
<dbReference type="GO" id="GO:0019262">
    <property type="term" value="P:N-acetylneuraminate catabolic process"/>
    <property type="evidence" value="ECO:0007669"/>
    <property type="project" value="UniProtKB-UniRule"/>
</dbReference>
<dbReference type="PANTHER" id="PTHR11280:SF5">
    <property type="entry name" value="GLUCOSAMINE-6-PHOSPHATE ISOMERASE"/>
    <property type="match status" value="1"/>
</dbReference>
<evidence type="ECO:0000256" key="4">
    <source>
        <dbReference type="HAMAP-Rule" id="MF_01241"/>
    </source>
</evidence>
<dbReference type="Gene3D" id="3.40.50.1360">
    <property type="match status" value="1"/>
</dbReference>
<feature type="active site" description="Proton acceptor; for enolization step" evidence="4">
    <location>
        <position position="67"/>
    </location>
</feature>
<dbReference type="InterPro" id="IPR004547">
    <property type="entry name" value="Glucosamine6P_isomerase"/>
</dbReference>
<keyword evidence="3 4" id="KW-0119">Carbohydrate metabolism</keyword>
<dbReference type="SUPFAM" id="SSF100950">
    <property type="entry name" value="NagB/RpiA/CoA transferase-like"/>
    <property type="match status" value="1"/>
</dbReference>
<dbReference type="RefSeq" id="WP_019469021.1">
    <property type="nucleotide sequence ID" value="NZ_LAKJ01000002.1"/>
</dbReference>
<dbReference type="GO" id="GO:0005975">
    <property type="term" value="P:carbohydrate metabolic process"/>
    <property type="evidence" value="ECO:0007669"/>
    <property type="project" value="InterPro"/>
</dbReference>
<accession>A0A0M2P3J7</accession>
<keyword evidence="2 4" id="KW-0378">Hydrolase</keyword>
<comment type="pathway">
    <text evidence="4">Amino-sugar metabolism; N-acetylneuraminate degradation; D-fructose 6-phosphate from N-acetylneuraminate: step 5/5.</text>
</comment>
<dbReference type="InterPro" id="IPR006148">
    <property type="entry name" value="Glc/Gal-6P_isomerase"/>
</dbReference>
<dbReference type="GO" id="GO:0004342">
    <property type="term" value="F:glucosamine-6-phosphate deaminase activity"/>
    <property type="evidence" value="ECO:0007669"/>
    <property type="project" value="UniProtKB-UniRule"/>
</dbReference>
<comment type="caution">
    <text evidence="4">Lacks conserved residue(s) required for the propagation of feature annotation.</text>
</comment>
<comment type="catalytic activity">
    <reaction evidence="1 4">
        <text>alpha-D-glucosamine 6-phosphate + H2O = beta-D-fructose 6-phosphate + NH4(+)</text>
        <dbReference type="Rhea" id="RHEA:12172"/>
        <dbReference type="ChEBI" id="CHEBI:15377"/>
        <dbReference type="ChEBI" id="CHEBI:28938"/>
        <dbReference type="ChEBI" id="CHEBI:57634"/>
        <dbReference type="ChEBI" id="CHEBI:75989"/>
        <dbReference type="EC" id="3.5.99.6"/>
    </reaction>
</comment>
<sequence>MYILNLENRQLASQYVAIELLKQMKLKPNSVLGLATGNTMIDVYKYLKTLINNNHLQLDQIVTFNLDEYVGLSADNEQSYHAYMYQQLFKHHQTWHKENIFIPQGDTGNIEQECLMYEQYLKDKGPADIQILGIGENGHIGFNEPGSSFESVTRVVDLSSSTINANSRYFDSIEDVPKQAISMGLASIMRAKRIILLAMGENKKEAISQLIEGDISEVLPASILHQHPHVDVIVDNEVFEALDQNKVQRLERHLS</sequence>
<feature type="domain" description="Glucosamine/galactosamine-6-phosphate isomerase" evidence="5">
    <location>
        <begin position="16"/>
        <end position="226"/>
    </location>
</feature>
<dbReference type="GO" id="GO:0006046">
    <property type="term" value="P:N-acetylglucosamine catabolic process"/>
    <property type="evidence" value="ECO:0007669"/>
    <property type="project" value="UniProtKB-UniRule"/>
</dbReference>
<dbReference type="HAMAP" id="MF_01241">
    <property type="entry name" value="GlcN6P_deamin"/>
    <property type="match status" value="1"/>
</dbReference>
<reference evidence="6 7" key="1">
    <citation type="submission" date="2015-03" db="EMBL/GenBank/DDBJ databases">
        <title>Genome Assembly of Staphylococcus cohnii subsp. cohnii strain G22B2.</title>
        <authorList>
            <person name="Nair G."/>
            <person name="Kaur G."/>
            <person name="Khatri I."/>
            <person name="Singh N.K."/>
            <person name="Sathyabama S."/>
            <person name="Maurya S.K."/>
            <person name="Subramanian S."/>
            <person name="Agrewala J.N."/>
            <person name="Mayilraj S."/>
        </authorList>
    </citation>
    <scope>NUCLEOTIDE SEQUENCE [LARGE SCALE GENOMIC DNA]</scope>
    <source>
        <strain evidence="6 7">G22B2</strain>
    </source>
</reference>
<gene>
    <name evidence="4" type="primary">nagB</name>
    <name evidence="6" type="ORF">UF66_1286</name>
</gene>
<dbReference type="NCBIfam" id="TIGR00502">
    <property type="entry name" value="nagB"/>
    <property type="match status" value="1"/>
</dbReference>
<evidence type="ECO:0000256" key="3">
    <source>
        <dbReference type="ARBA" id="ARBA00023277"/>
    </source>
</evidence>
<proteinExistence type="inferred from homology"/>
<dbReference type="GO" id="GO:0006043">
    <property type="term" value="P:glucosamine catabolic process"/>
    <property type="evidence" value="ECO:0007669"/>
    <property type="project" value="TreeGrafter"/>
</dbReference>
<comment type="caution">
    <text evidence="6">The sequence shown here is derived from an EMBL/GenBank/DDBJ whole genome shotgun (WGS) entry which is preliminary data.</text>
</comment>
<evidence type="ECO:0000259" key="5">
    <source>
        <dbReference type="Pfam" id="PF01182"/>
    </source>
</evidence>
<feature type="active site" description="Proton acceptor; for ring-opening step" evidence="4">
    <location>
        <position position="139"/>
    </location>
</feature>
<comment type="function">
    <text evidence="4">Catalyzes the reversible isomerization-deamination of glucosamine 6-phosphate (GlcN6P) to form fructose 6-phosphate (Fru6P) and ammonium ion.</text>
</comment>
<dbReference type="GO" id="GO:0005737">
    <property type="term" value="C:cytoplasm"/>
    <property type="evidence" value="ECO:0007669"/>
    <property type="project" value="TreeGrafter"/>
</dbReference>
<comment type="similarity">
    <text evidence="4">Belongs to the glucosamine/galactosamine-6-phosphate isomerase family. NagB subfamily.</text>
</comment>
<dbReference type="Proteomes" id="UP000034455">
    <property type="component" value="Unassembled WGS sequence"/>
</dbReference>
<dbReference type="FunFam" id="3.40.50.1360:FF:000003">
    <property type="entry name" value="Glucosamine-6-phosphate deaminase"/>
    <property type="match status" value="1"/>
</dbReference>
<name>A0A0M2P3J7_STACC</name>
<dbReference type="EC" id="3.5.99.6" evidence="4"/>
<dbReference type="AlphaFoldDB" id="A0A0M2P3J7"/>
<dbReference type="EMBL" id="LAKJ01000002">
    <property type="protein sequence ID" value="KKI65329.1"/>
    <property type="molecule type" value="Genomic_DNA"/>
</dbReference>
<evidence type="ECO:0000256" key="1">
    <source>
        <dbReference type="ARBA" id="ARBA00000644"/>
    </source>
</evidence>
<dbReference type="Pfam" id="PF01182">
    <property type="entry name" value="Glucosamine_iso"/>
    <property type="match status" value="1"/>
</dbReference>
<feature type="active site" description="For ring-opening step" evidence="4">
    <location>
        <position position="144"/>
    </location>
</feature>
<evidence type="ECO:0000313" key="7">
    <source>
        <dbReference type="Proteomes" id="UP000034455"/>
    </source>
</evidence>
<dbReference type="GO" id="GO:0042802">
    <property type="term" value="F:identical protein binding"/>
    <property type="evidence" value="ECO:0007669"/>
    <property type="project" value="TreeGrafter"/>
</dbReference>
<dbReference type="PANTHER" id="PTHR11280">
    <property type="entry name" value="GLUCOSAMINE-6-PHOSPHATE ISOMERASE"/>
    <property type="match status" value="1"/>
</dbReference>
<evidence type="ECO:0000313" key="6">
    <source>
        <dbReference type="EMBL" id="KKI65329.1"/>
    </source>
</evidence>